<gene>
    <name evidence="2" type="ordered locus">AAur_pTC10042</name>
</gene>
<feature type="transmembrane region" description="Helical" evidence="1">
    <location>
        <begin position="16"/>
        <end position="36"/>
    </location>
</feature>
<keyword evidence="1" id="KW-0472">Membrane</keyword>
<evidence type="ECO:0000256" key="1">
    <source>
        <dbReference type="SAM" id="Phobius"/>
    </source>
</evidence>
<keyword evidence="3" id="KW-1185">Reference proteome</keyword>
<dbReference type="HOGENOM" id="CLU_2340733_0_0_11"/>
<dbReference type="KEGG" id="aau:AAur_pTC10042"/>
<evidence type="ECO:0000313" key="2">
    <source>
        <dbReference type="EMBL" id="ABM10366.1"/>
    </source>
</evidence>
<sequence>MRGQAVQLAGDDVLDAVGFTLSLIVAVGFVALVWWLGKITRLWWLLGVLRERWQSGLPGAGPCEWPGCPADALRYGRYCAEHEYQERVRYEESRRWS</sequence>
<dbReference type="EMBL" id="CP000475">
    <property type="protein sequence ID" value="ABM10366.1"/>
    <property type="molecule type" value="Genomic_DNA"/>
</dbReference>
<keyword evidence="1" id="KW-0812">Transmembrane</keyword>
<keyword evidence="1" id="KW-1133">Transmembrane helix</keyword>
<keyword evidence="2" id="KW-0614">Plasmid</keyword>
<proteinExistence type="predicted"/>
<reference evidence="2 3" key="1">
    <citation type="journal article" date="2006" name="PLoS Genet.">
        <title>Secrets of soil survival revealed by the genome sequence of Arthrobacter aurescens TC1.</title>
        <authorList>
            <person name="Mongodin E.F."/>
            <person name="Shapir N."/>
            <person name="Daugherty S.C."/>
            <person name="DeBoy R.T."/>
            <person name="Emerson J.B."/>
            <person name="Shvartzbeyn A."/>
            <person name="Radune D."/>
            <person name="Vamathevan J."/>
            <person name="Riggs F."/>
            <person name="Grinberg V."/>
            <person name="Khouri H."/>
            <person name="Wackett L.P."/>
            <person name="Nelson K.E."/>
            <person name="Sadowsky M.J."/>
        </authorList>
    </citation>
    <scope>NUCLEOTIDE SEQUENCE [LARGE SCALE GENOMIC DNA]</scope>
    <source>
        <strain evidence="2 3">TC1</strain>
    </source>
</reference>
<evidence type="ECO:0000313" key="3">
    <source>
        <dbReference type="Proteomes" id="UP000000637"/>
    </source>
</evidence>
<geneLocation type="plasmid" evidence="2 3">
    <name>pTC1</name>
</geneLocation>
<accession>A1RCF4</accession>
<name>A1RCF4_PAEAT</name>
<protein>
    <submittedName>
        <fullName evidence="2">Uncharacterized protein</fullName>
    </submittedName>
</protein>
<organism evidence="2 3">
    <name type="scientific">Paenarthrobacter aurescens (strain TC1)</name>
    <dbReference type="NCBI Taxonomy" id="290340"/>
    <lineage>
        <taxon>Bacteria</taxon>
        <taxon>Bacillati</taxon>
        <taxon>Actinomycetota</taxon>
        <taxon>Actinomycetes</taxon>
        <taxon>Micrococcales</taxon>
        <taxon>Micrococcaceae</taxon>
        <taxon>Paenarthrobacter</taxon>
    </lineage>
</organism>
<dbReference type="AlphaFoldDB" id="A1RCF4"/>
<dbReference type="Proteomes" id="UP000000637">
    <property type="component" value="Plasmid pTC1"/>
</dbReference>